<gene>
    <name evidence="5" type="ORF">EI42_02688</name>
</gene>
<evidence type="ECO:0000259" key="4">
    <source>
        <dbReference type="Pfam" id="PF00294"/>
    </source>
</evidence>
<name>A0A326UA72_THEHA</name>
<dbReference type="PANTHER" id="PTHR43320:SF2">
    <property type="entry name" value="2-DEHYDRO-3-DEOXYGLUCONOKINASE_2-DEHYDRO-3-DEOXYGALACTONOKINASE"/>
    <property type="match status" value="1"/>
</dbReference>
<comment type="caution">
    <text evidence="5">The sequence shown here is derived from an EMBL/GenBank/DDBJ whole genome shotgun (WGS) entry which is preliminary data.</text>
</comment>
<dbReference type="SUPFAM" id="SSF53613">
    <property type="entry name" value="Ribokinase-like"/>
    <property type="match status" value="1"/>
</dbReference>
<evidence type="ECO:0000256" key="2">
    <source>
        <dbReference type="ARBA" id="ARBA00022679"/>
    </source>
</evidence>
<dbReference type="InterPro" id="IPR052700">
    <property type="entry name" value="Carb_kinase_PfkB-like"/>
</dbReference>
<reference evidence="5 6" key="1">
    <citation type="submission" date="2018-06" db="EMBL/GenBank/DDBJ databases">
        <title>Genomic Encyclopedia of Archaeal and Bacterial Type Strains, Phase II (KMG-II): from individual species to whole genera.</title>
        <authorList>
            <person name="Goeker M."/>
        </authorList>
    </citation>
    <scope>NUCLEOTIDE SEQUENCE [LARGE SCALE GENOMIC DNA]</scope>
    <source>
        <strain evidence="5 6">ATCC BAA-1881</strain>
    </source>
</reference>
<dbReference type="PROSITE" id="PS00584">
    <property type="entry name" value="PFKB_KINASES_2"/>
    <property type="match status" value="1"/>
</dbReference>
<keyword evidence="6" id="KW-1185">Reference proteome</keyword>
<dbReference type="CDD" id="cd01166">
    <property type="entry name" value="KdgK"/>
    <property type="match status" value="1"/>
</dbReference>
<sequence>MEMMQPEVVTLGECMAVLYPSEPIPLAQAGQLALDIAGAEANLSIGLSRLGHRVRFISRVGNDPFGQRIRSTLAAEGVQTDAIITDEQAPTGVFFREWLPDGLRRVFYYRRFSAASRLAPEHLHRELFEGARLVHLTGITPALSQSCAEAVAYAVELAQEAGALVVFDPNYRAPLWEPEQARAVLLPLLRRADIILMSHEDAAAVFGVEEVEEVRKVAETFRAQVTVLRRAEQGACAFVGSSCISVPAHPVAQVVDPVGAGDGFNAGFLAGWLRGYSLQEALQLGTRVGAAIVAELGDYAGFRGEETPGKSSIEDKERF</sequence>
<dbReference type="Gene3D" id="3.40.1190.20">
    <property type="match status" value="1"/>
</dbReference>
<evidence type="ECO:0000256" key="1">
    <source>
        <dbReference type="ARBA" id="ARBA00010688"/>
    </source>
</evidence>
<feature type="domain" description="Carbohydrate kinase PfkB" evidence="4">
    <location>
        <begin position="7"/>
        <end position="299"/>
    </location>
</feature>
<evidence type="ECO:0000256" key="3">
    <source>
        <dbReference type="ARBA" id="ARBA00022777"/>
    </source>
</evidence>
<proteinExistence type="inferred from homology"/>
<keyword evidence="3 5" id="KW-0418">Kinase</keyword>
<protein>
    <submittedName>
        <fullName evidence="5">2-dehydro-3-deoxygluconokinase</fullName>
    </submittedName>
</protein>
<dbReference type="AlphaFoldDB" id="A0A326UA72"/>
<dbReference type="Pfam" id="PF00294">
    <property type="entry name" value="PfkB"/>
    <property type="match status" value="1"/>
</dbReference>
<comment type="similarity">
    <text evidence="1">Belongs to the carbohydrate kinase PfkB family.</text>
</comment>
<dbReference type="InterPro" id="IPR029056">
    <property type="entry name" value="Ribokinase-like"/>
</dbReference>
<organism evidence="5 6">
    <name type="scientific">Thermosporothrix hazakensis</name>
    <dbReference type="NCBI Taxonomy" id="644383"/>
    <lineage>
        <taxon>Bacteria</taxon>
        <taxon>Bacillati</taxon>
        <taxon>Chloroflexota</taxon>
        <taxon>Ktedonobacteria</taxon>
        <taxon>Ktedonobacterales</taxon>
        <taxon>Thermosporotrichaceae</taxon>
        <taxon>Thermosporothrix</taxon>
    </lineage>
</organism>
<dbReference type="InterPro" id="IPR002173">
    <property type="entry name" value="Carboh/pur_kinase_PfkB_CS"/>
</dbReference>
<keyword evidence="2" id="KW-0808">Transferase</keyword>
<accession>A0A326UA72</accession>
<dbReference type="EMBL" id="QKUF01000008">
    <property type="protein sequence ID" value="PZW29394.1"/>
    <property type="molecule type" value="Genomic_DNA"/>
</dbReference>
<evidence type="ECO:0000313" key="6">
    <source>
        <dbReference type="Proteomes" id="UP000248806"/>
    </source>
</evidence>
<dbReference type="RefSeq" id="WP_246046270.1">
    <property type="nucleotide sequence ID" value="NZ_BIFX01000001.1"/>
</dbReference>
<dbReference type="PANTHER" id="PTHR43320">
    <property type="entry name" value="SUGAR KINASE"/>
    <property type="match status" value="1"/>
</dbReference>
<dbReference type="GO" id="GO:0016301">
    <property type="term" value="F:kinase activity"/>
    <property type="evidence" value="ECO:0007669"/>
    <property type="project" value="UniProtKB-KW"/>
</dbReference>
<evidence type="ECO:0000313" key="5">
    <source>
        <dbReference type="EMBL" id="PZW29394.1"/>
    </source>
</evidence>
<dbReference type="Proteomes" id="UP000248806">
    <property type="component" value="Unassembled WGS sequence"/>
</dbReference>
<dbReference type="InterPro" id="IPR011611">
    <property type="entry name" value="PfkB_dom"/>
</dbReference>